<keyword evidence="10 11" id="KW-0511">Multifunctional enzyme</keyword>
<dbReference type="STRING" id="1617427.UZ20_WS6002000357"/>
<evidence type="ECO:0000256" key="10">
    <source>
        <dbReference type="ARBA" id="ARBA00023268"/>
    </source>
</evidence>
<dbReference type="PANTHER" id="PTHR48099">
    <property type="entry name" value="C-1-TETRAHYDROFOLATE SYNTHASE, CYTOPLASMIC-RELATED"/>
    <property type="match status" value="1"/>
</dbReference>
<accession>A0A136KJQ1</accession>
<sequence>MQILPGNKIADQILEGIKSHVSMLAQKPKLGIVLAGENPTSEVYVKLKQEKAKQCGIESLLIRTSTNIAEIIDSINRLNQDSSVHGIILQLPVVGVDASSALAAIDPRKDVDGLNPLNLGRIFNNINALASATPLAVLKALEYISIYYDSNLNDYLKGKNTVIINRSILFGKPLAALLLNLNATVTIAHSHTKAISNLTKNADIIISATGSDINLSDSDVKEGVIIIDAGYRIVNNKAKGDISHQNIQNKCSWITAVPGGIGPLGVAMLLENTLKASQSTL</sequence>
<dbReference type="GO" id="GO:0035999">
    <property type="term" value="P:tetrahydrofolate interconversion"/>
    <property type="evidence" value="ECO:0007669"/>
    <property type="project" value="UniProtKB-UniRule"/>
</dbReference>
<comment type="catalytic activity">
    <reaction evidence="11">
        <text>(6R)-5,10-methylene-5,6,7,8-tetrahydrofolate + NADP(+) = (6R)-5,10-methenyltetrahydrofolate + NADPH</text>
        <dbReference type="Rhea" id="RHEA:22812"/>
        <dbReference type="ChEBI" id="CHEBI:15636"/>
        <dbReference type="ChEBI" id="CHEBI:57455"/>
        <dbReference type="ChEBI" id="CHEBI:57783"/>
        <dbReference type="ChEBI" id="CHEBI:58349"/>
        <dbReference type="EC" id="1.5.1.5"/>
    </reaction>
</comment>
<dbReference type="EC" id="3.5.4.9" evidence="11"/>
<dbReference type="Proteomes" id="UP000070449">
    <property type="component" value="Unassembled WGS sequence"/>
</dbReference>
<keyword evidence="6 11" id="KW-0521">NADP</keyword>
<evidence type="ECO:0000256" key="2">
    <source>
        <dbReference type="ARBA" id="ARBA00011738"/>
    </source>
</evidence>
<dbReference type="InterPro" id="IPR046346">
    <property type="entry name" value="Aminoacid_DH-like_N_sf"/>
</dbReference>
<keyword evidence="8 11" id="KW-0368">Histidine biosynthesis</keyword>
<keyword evidence="9 11" id="KW-0486">Methionine biosynthesis</keyword>
<dbReference type="InterPro" id="IPR020631">
    <property type="entry name" value="THF_DH/CycHdrlase_NAD-bd_dom"/>
</dbReference>
<protein>
    <recommendedName>
        <fullName evidence="11">Bifunctional protein FolD</fullName>
    </recommendedName>
    <domain>
        <recommendedName>
            <fullName evidence="11">Methylenetetrahydrofolate dehydrogenase</fullName>
            <ecNumber evidence="11">1.5.1.5</ecNumber>
        </recommendedName>
    </domain>
    <domain>
        <recommendedName>
            <fullName evidence="11">Methenyltetrahydrofolate cyclohydrolase</fullName>
            <ecNumber evidence="11">3.5.4.9</ecNumber>
        </recommendedName>
    </domain>
</protein>
<evidence type="ECO:0000256" key="7">
    <source>
        <dbReference type="ARBA" id="ARBA00023002"/>
    </source>
</evidence>
<comment type="function">
    <text evidence="11">Catalyzes the oxidation of 5,10-methylenetetrahydrofolate to 5,10-methenyltetrahydrofolate and then the hydrolysis of 5,10-methenyltetrahydrofolate to 10-formyltetrahydrofolate.</text>
</comment>
<feature type="binding site" evidence="11">
    <location>
        <begin position="165"/>
        <end position="167"/>
    </location>
    <ligand>
        <name>NADP(+)</name>
        <dbReference type="ChEBI" id="CHEBI:58349"/>
    </ligand>
</feature>
<evidence type="ECO:0000256" key="3">
    <source>
        <dbReference type="ARBA" id="ARBA00022563"/>
    </source>
</evidence>
<evidence type="ECO:0000256" key="9">
    <source>
        <dbReference type="ARBA" id="ARBA00023167"/>
    </source>
</evidence>
<dbReference type="SUPFAM" id="SSF53223">
    <property type="entry name" value="Aminoacid dehydrogenase-like, N-terminal domain"/>
    <property type="match status" value="1"/>
</dbReference>
<evidence type="ECO:0000256" key="4">
    <source>
        <dbReference type="ARBA" id="ARBA00022755"/>
    </source>
</evidence>
<keyword evidence="7 11" id="KW-0560">Oxidoreductase</keyword>
<dbReference type="InterPro" id="IPR036291">
    <property type="entry name" value="NAD(P)-bd_dom_sf"/>
</dbReference>
<comment type="caution">
    <text evidence="14">The sequence shown here is derived from an EMBL/GenBank/DDBJ whole genome shotgun (WGS) entry which is preliminary data.</text>
</comment>
<dbReference type="InterPro" id="IPR000672">
    <property type="entry name" value="THF_DH/CycHdrlase"/>
</dbReference>
<comment type="caution">
    <text evidence="11">Lacks conserved residue(s) required for the propagation of feature annotation.</text>
</comment>
<evidence type="ECO:0000313" key="14">
    <source>
        <dbReference type="EMBL" id="KXK09661.1"/>
    </source>
</evidence>
<dbReference type="GO" id="GO:0004477">
    <property type="term" value="F:methenyltetrahydrofolate cyclohydrolase activity"/>
    <property type="evidence" value="ECO:0007669"/>
    <property type="project" value="UniProtKB-UniRule"/>
</dbReference>
<dbReference type="PRINTS" id="PR00085">
    <property type="entry name" value="THFDHDRGNASE"/>
</dbReference>
<keyword evidence="5 11" id="KW-0378">Hydrolase</keyword>
<evidence type="ECO:0000259" key="13">
    <source>
        <dbReference type="Pfam" id="PF02882"/>
    </source>
</evidence>
<comment type="subunit">
    <text evidence="2 11">Homodimer.</text>
</comment>
<evidence type="ECO:0000256" key="1">
    <source>
        <dbReference type="ARBA" id="ARBA00004777"/>
    </source>
</evidence>
<evidence type="ECO:0000256" key="6">
    <source>
        <dbReference type="ARBA" id="ARBA00022857"/>
    </source>
</evidence>
<comment type="pathway">
    <text evidence="1 11">One-carbon metabolism; tetrahydrofolate interconversion.</text>
</comment>
<dbReference type="PANTHER" id="PTHR48099:SF5">
    <property type="entry name" value="C-1-TETRAHYDROFOLATE SYNTHASE, CYTOPLASMIC"/>
    <property type="match status" value="1"/>
</dbReference>
<comment type="catalytic activity">
    <reaction evidence="11">
        <text>(6R)-5,10-methenyltetrahydrofolate + H2O = (6R)-10-formyltetrahydrofolate + H(+)</text>
        <dbReference type="Rhea" id="RHEA:23700"/>
        <dbReference type="ChEBI" id="CHEBI:15377"/>
        <dbReference type="ChEBI" id="CHEBI:15378"/>
        <dbReference type="ChEBI" id="CHEBI:57455"/>
        <dbReference type="ChEBI" id="CHEBI:195366"/>
        <dbReference type="EC" id="3.5.4.9"/>
    </reaction>
</comment>
<dbReference type="AlphaFoldDB" id="A0A136KJQ1"/>
<name>A0A136KJQ1_9BACT</name>
<feature type="domain" description="Tetrahydrofolate dehydrogenase/cyclohydrolase catalytic" evidence="12">
    <location>
        <begin position="5"/>
        <end position="112"/>
    </location>
</feature>
<dbReference type="EMBL" id="JYPD01000013">
    <property type="protein sequence ID" value="KXK09661.1"/>
    <property type="molecule type" value="Genomic_DNA"/>
</dbReference>
<evidence type="ECO:0000259" key="12">
    <source>
        <dbReference type="Pfam" id="PF00763"/>
    </source>
</evidence>
<dbReference type="GO" id="GO:0000105">
    <property type="term" value="P:L-histidine biosynthetic process"/>
    <property type="evidence" value="ECO:0007669"/>
    <property type="project" value="UniProtKB-KW"/>
</dbReference>
<dbReference type="GO" id="GO:0005829">
    <property type="term" value="C:cytosol"/>
    <property type="evidence" value="ECO:0007669"/>
    <property type="project" value="TreeGrafter"/>
</dbReference>
<evidence type="ECO:0000256" key="5">
    <source>
        <dbReference type="ARBA" id="ARBA00022801"/>
    </source>
</evidence>
<evidence type="ECO:0000256" key="11">
    <source>
        <dbReference type="HAMAP-Rule" id="MF_01576"/>
    </source>
</evidence>
<dbReference type="HAMAP" id="MF_01576">
    <property type="entry name" value="THF_DHG_CYH"/>
    <property type="match status" value="1"/>
</dbReference>
<dbReference type="SUPFAM" id="SSF51735">
    <property type="entry name" value="NAD(P)-binding Rossmann-fold domains"/>
    <property type="match status" value="1"/>
</dbReference>
<feature type="domain" description="Tetrahydrofolate dehydrogenase/cyclohydrolase NAD(P)-binding" evidence="13">
    <location>
        <begin position="153"/>
        <end position="278"/>
    </location>
</feature>
<dbReference type="FunFam" id="3.40.50.10860:FF:000005">
    <property type="entry name" value="C-1-tetrahydrofolate synthase, cytoplasmic, putative"/>
    <property type="match status" value="1"/>
</dbReference>
<dbReference type="GO" id="GO:0009086">
    <property type="term" value="P:methionine biosynthetic process"/>
    <property type="evidence" value="ECO:0007669"/>
    <property type="project" value="UniProtKB-KW"/>
</dbReference>
<evidence type="ECO:0000313" key="15">
    <source>
        <dbReference type="Proteomes" id="UP000070449"/>
    </source>
</evidence>
<dbReference type="Gene3D" id="3.40.50.10860">
    <property type="entry name" value="Leucine Dehydrogenase, chain A, domain 1"/>
    <property type="match status" value="1"/>
</dbReference>
<keyword evidence="3 11" id="KW-0554">One-carbon metabolism</keyword>
<dbReference type="EC" id="1.5.1.5" evidence="11"/>
<organism evidence="14 15">
    <name type="scientific">candidate division WS6 bacterium OLB21</name>
    <dbReference type="NCBI Taxonomy" id="1617427"/>
    <lineage>
        <taxon>Bacteria</taxon>
        <taxon>Candidatus Dojkabacteria</taxon>
    </lineage>
</organism>
<dbReference type="GO" id="GO:0006164">
    <property type="term" value="P:purine nucleotide biosynthetic process"/>
    <property type="evidence" value="ECO:0007669"/>
    <property type="project" value="UniProtKB-KW"/>
</dbReference>
<dbReference type="Pfam" id="PF00763">
    <property type="entry name" value="THF_DHG_CYH"/>
    <property type="match status" value="1"/>
</dbReference>
<gene>
    <name evidence="11 14" type="primary">folD</name>
    <name evidence="14" type="ORF">UZ20_WS6002000357</name>
</gene>
<comment type="similarity">
    <text evidence="11">Belongs to the tetrahydrofolate dehydrogenase/cyclohydrolase family.</text>
</comment>
<dbReference type="GO" id="GO:0004488">
    <property type="term" value="F:methylenetetrahydrofolate dehydrogenase (NADP+) activity"/>
    <property type="evidence" value="ECO:0007669"/>
    <property type="project" value="UniProtKB-UniRule"/>
</dbReference>
<keyword evidence="11" id="KW-0028">Amino-acid biosynthesis</keyword>
<dbReference type="Gene3D" id="3.40.50.720">
    <property type="entry name" value="NAD(P)-binding Rossmann-like Domain"/>
    <property type="match status" value="1"/>
</dbReference>
<dbReference type="InterPro" id="IPR020630">
    <property type="entry name" value="THF_DH/CycHdrlase_cat_dom"/>
</dbReference>
<keyword evidence="4 11" id="KW-0658">Purine biosynthesis</keyword>
<dbReference type="PATRIC" id="fig|1617427.3.peg.377"/>
<reference evidence="14 15" key="1">
    <citation type="submission" date="2015-02" db="EMBL/GenBank/DDBJ databases">
        <title>Improved understanding of the partial-nitritation anammox process through 23 genomes representing the majority of the microbial community.</title>
        <authorList>
            <person name="Speth D.R."/>
            <person name="In T Zandt M."/>
            <person name="Guerrero Cruz S."/>
            <person name="Jetten M.S."/>
            <person name="Dutilh B.E."/>
        </authorList>
    </citation>
    <scope>NUCLEOTIDE SEQUENCE [LARGE SCALE GENOMIC DNA]</scope>
    <source>
        <strain evidence="14">OLB21</strain>
    </source>
</reference>
<dbReference type="UniPathway" id="UPA00193"/>
<proteinExistence type="inferred from homology"/>
<evidence type="ECO:0000256" key="8">
    <source>
        <dbReference type="ARBA" id="ARBA00023102"/>
    </source>
</evidence>
<dbReference type="Pfam" id="PF02882">
    <property type="entry name" value="THF_DHG_CYH_C"/>
    <property type="match status" value="1"/>
</dbReference>